<organism evidence="1 2">
    <name type="scientific">Candidatus Sungiibacteriota bacterium</name>
    <dbReference type="NCBI Taxonomy" id="2750080"/>
    <lineage>
        <taxon>Bacteria</taxon>
        <taxon>Candidatus Sungiibacteriota</taxon>
    </lineage>
</organism>
<comment type="caution">
    <text evidence="1">The sequence shown here is derived from an EMBL/GenBank/DDBJ whole genome shotgun (WGS) entry which is preliminary data.</text>
</comment>
<dbReference type="InterPro" id="IPR011042">
    <property type="entry name" value="6-blade_b-propeller_TolB-like"/>
</dbReference>
<name>A0A932YWE3_9BACT</name>
<sequence length="384" mass="40753">MKRNLIIASVVALLLLGALTAYFLLRPAGPGERTFLGGLPIIGGRAPLAPGGMPPGLPADGQSGTAPEARLREIINRDILAPAMGADGKSLYFIDRANGHIMQSDLEGNNEATLANLTILSGFEGLWSPLKNRVAIAYAEQNAVKRFVESTATATPSYFLPANAIAAAWSPDGRSIAYLTRQGETTNLVIADQANRGGRTVYQTPVPDFAASWAGRNTIVLVSRPSGLAPSLVLQFDAVSRSAAPILTGKRGIIIAPAPDGSGFLFSESSARGEARPLSFYRLAERSITALPVTTLAEKCGFSPDSKKIYCGVPRSIAAPSPDVWYRGEVTLVDELVEIDIKTGQTKSLAVPNLDIISPFTSPNGSFLFFQDKTTGALWRLALE</sequence>
<dbReference type="Proteomes" id="UP000704960">
    <property type="component" value="Unassembled WGS sequence"/>
</dbReference>
<reference evidence="1" key="1">
    <citation type="submission" date="2020-07" db="EMBL/GenBank/DDBJ databases">
        <title>Huge and variable diversity of episymbiotic CPR bacteria and DPANN archaea in groundwater ecosystems.</title>
        <authorList>
            <person name="He C.Y."/>
            <person name="Keren R."/>
            <person name="Whittaker M."/>
            <person name="Farag I.F."/>
            <person name="Doudna J."/>
            <person name="Cate J.H.D."/>
            <person name="Banfield J.F."/>
        </authorList>
    </citation>
    <scope>NUCLEOTIDE SEQUENCE</scope>
    <source>
        <strain evidence="1">NC_groundwater_1226_Ag_S-0.1um_59_124</strain>
    </source>
</reference>
<dbReference type="AlphaFoldDB" id="A0A932YWE3"/>
<dbReference type="EMBL" id="JACQMJ010000004">
    <property type="protein sequence ID" value="MBI4132154.1"/>
    <property type="molecule type" value="Genomic_DNA"/>
</dbReference>
<evidence type="ECO:0000313" key="1">
    <source>
        <dbReference type="EMBL" id="MBI4132154.1"/>
    </source>
</evidence>
<dbReference type="SUPFAM" id="SSF82171">
    <property type="entry name" value="DPP6 N-terminal domain-like"/>
    <property type="match status" value="1"/>
</dbReference>
<dbReference type="InterPro" id="IPR011659">
    <property type="entry name" value="WD40"/>
</dbReference>
<evidence type="ECO:0000313" key="2">
    <source>
        <dbReference type="Proteomes" id="UP000704960"/>
    </source>
</evidence>
<protein>
    <submittedName>
        <fullName evidence="1">PD40 domain-containing protein</fullName>
    </submittedName>
</protein>
<dbReference type="Pfam" id="PF07676">
    <property type="entry name" value="PD40"/>
    <property type="match status" value="1"/>
</dbReference>
<accession>A0A932YWE3</accession>
<dbReference type="Gene3D" id="2.120.10.30">
    <property type="entry name" value="TolB, C-terminal domain"/>
    <property type="match status" value="1"/>
</dbReference>
<gene>
    <name evidence="1" type="ORF">HY474_00810</name>
</gene>
<proteinExistence type="predicted"/>